<keyword evidence="3 7" id="KW-0547">Nucleotide-binding</keyword>
<dbReference type="PROSITE" id="PS51722">
    <property type="entry name" value="G_TR_2"/>
    <property type="match status" value="1"/>
</dbReference>
<sequence>MAARLARSSTTRRLLYSFYSASLNPAPQTSTAALLTGNFHLRYFSAGSAAAARLRDEKEAWWKESLQKLRNIGISAHIDSGKTTLTERVLYYTGRIHEIHEVRGKDGVGAKMDSMDLEREKGITIQSAATYCSWKDYQVNIIDTPGHVDFTIEVERALRVLDGAILVLCSVGGVQSQSITVDRQMRRYEVPRLAFINKLDRMGADPWKVMNQFKHMTASSESSFCPLYRRESPPSAAVQIPIGLEDDFKGLVDLVNMKAYYFHGSSGEKVVTEDVPADLEALAIEKRRELVEVVSEVDDKLAEAFLSDEPISSADLEEDRRATIARKFVPVFMGSAFKNKGVQPLLDGVLSYLPCPTEVSNYALDQSKNEEKVTLSGSPDGPLVALAFKLEEGDLVPRLVRMHSNEMEDIQQAHAGQIVAVFGVDCASGDTFTDGSVRYTMTSMSVPEPVMSLAISAVSKDSGGNFSKALNRFQKEDPTFRVGLDPESGQTIISGMGELHLDIYVERMRREYKVDATVGKPRVNFRETITQRAEFDYLHKKQSGGQGQYGRVIGYVEPLPPGSGTKFEFDNMLVGQAIPPNFVPAIEKGFKEAVNSGSLIGHPVENVRIVLTDGAAHAVDSSELAFKLAAIYAFRQCYTAAKPVILEPLMLVELKFPTEFQGSVTGDINKRKGMIVGNDQEGDDCVITAHVPLNNMFGYSTALRSMTQGKGEFTMEYLEHSQVSQDVQTQLVNTYKATKSSD</sequence>
<evidence type="ECO:0000256" key="4">
    <source>
        <dbReference type="ARBA" id="ARBA00022768"/>
    </source>
</evidence>
<dbReference type="NCBIfam" id="TIGR00231">
    <property type="entry name" value="small_GTP"/>
    <property type="match status" value="1"/>
</dbReference>
<dbReference type="InterPro" id="IPR027417">
    <property type="entry name" value="P-loop_NTPase"/>
</dbReference>
<dbReference type="InterPro" id="IPR041095">
    <property type="entry name" value="EFG_II"/>
</dbReference>
<dbReference type="InterPro" id="IPR009022">
    <property type="entry name" value="EFG_III"/>
</dbReference>
<dbReference type="InterPro" id="IPR047872">
    <property type="entry name" value="EFG_IV"/>
</dbReference>
<comment type="similarity">
    <text evidence="7">Belongs to the GTP-binding elongation factor family. EF-G/EF-2 subfamily.</text>
</comment>
<dbReference type="Gene3D" id="2.40.30.10">
    <property type="entry name" value="Translation factors"/>
    <property type="match status" value="1"/>
</dbReference>
<dbReference type="InterPro" id="IPR005225">
    <property type="entry name" value="Small_GTP-bd"/>
</dbReference>
<dbReference type="InterPro" id="IPR035647">
    <property type="entry name" value="EFG_III/V"/>
</dbReference>
<dbReference type="Pfam" id="PF03764">
    <property type="entry name" value="EFG_IV"/>
    <property type="match status" value="1"/>
</dbReference>
<gene>
    <name evidence="9" type="ORF">Slati_0347100</name>
</gene>
<comment type="function">
    <text evidence="7">Mitochondrial GTPase that catalyzes the GTP-dependent ribosomal translocation step during translation elongation. During this step, the ribosome changes from the pre-translocational (PRE) to the post-translocational (POST) state as the newly formed A-site-bound peptidyl-tRNA and P-site-bound deacylated tRNA move to the P and E sites, respectively. Catalyzes the coordinated movement of the two tRNA molecules, the mRNA and conformational changes in the ribosome.</text>
</comment>
<dbReference type="CDD" id="cd16262">
    <property type="entry name" value="EFG_III"/>
    <property type="match status" value="1"/>
</dbReference>
<keyword evidence="7" id="KW-0496">Mitochondrion</keyword>
<evidence type="ECO:0000256" key="3">
    <source>
        <dbReference type="ARBA" id="ARBA00022741"/>
    </source>
</evidence>
<dbReference type="GO" id="GO:0003924">
    <property type="term" value="F:GTPase activity"/>
    <property type="evidence" value="ECO:0007669"/>
    <property type="project" value="UniProtKB-UniRule"/>
</dbReference>
<feature type="domain" description="Tr-type G" evidence="8">
    <location>
        <begin position="67"/>
        <end position="357"/>
    </location>
</feature>
<dbReference type="InterPro" id="IPR005517">
    <property type="entry name" value="Transl_elong_EFG/EF2_IV"/>
</dbReference>
<dbReference type="InterPro" id="IPR009000">
    <property type="entry name" value="Transl_B-barrel_sf"/>
</dbReference>
<dbReference type="PANTHER" id="PTHR43636:SF2">
    <property type="entry name" value="ELONGATION FACTOR G, MITOCHONDRIAL"/>
    <property type="match status" value="1"/>
</dbReference>
<reference evidence="9" key="2">
    <citation type="journal article" date="2024" name="Plant">
        <title>Genomic evolution and insights into agronomic trait innovations of Sesamum species.</title>
        <authorList>
            <person name="Miao H."/>
            <person name="Wang L."/>
            <person name="Qu L."/>
            <person name="Liu H."/>
            <person name="Sun Y."/>
            <person name="Le M."/>
            <person name="Wang Q."/>
            <person name="Wei S."/>
            <person name="Zheng Y."/>
            <person name="Lin W."/>
            <person name="Duan Y."/>
            <person name="Cao H."/>
            <person name="Xiong S."/>
            <person name="Wang X."/>
            <person name="Wei L."/>
            <person name="Li C."/>
            <person name="Ma Q."/>
            <person name="Ju M."/>
            <person name="Zhao R."/>
            <person name="Li G."/>
            <person name="Mu C."/>
            <person name="Tian Q."/>
            <person name="Mei H."/>
            <person name="Zhang T."/>
            <person name="Gao T."/>
            <person name="Zhang H."/>
        </authorList>
    </citation>
    <scope>NUCLEOTIDE SEQUENCE</scope>
    <source>
        <strain evidence="9">KEN1</strain>
    </source>
</reference>
<dbReference type="InterPro" id="IPR014721">
    <property type="entry name" value="Ribsml_uS5_D2-typ_fold_subgr"/>
</dbReference>
<dbReference type="Gene3D" id="3.30.230.10">
    <property type="match status" value="1"/>
</dbReference>
<evidence type="ECO:0000313" key="9">
    <source>
        <dbReference type="EMBL" id="KAL0464595.1"/>
    </source>
</evidence>
<proteinExistence type="inferred from homology"/>
<dbReference type="InterPro" id="IPR035649">
    <property type="entry name" value="EFG_V"/>
</dbReference>
<dbReference type="AlphaFoldDB" id="A0AAW2YG43"/>
<dbReference type="Pfam" id="PF00679">
    <property type="entry name" value="EFG_C"/>
    <property type="match status" value="1"/>
</dbReference>
<comment type="similarity">
    <text evidence="2">Belongs to the TRAFAC class translation factor GTPase superfamily. Classic translation factor GTPase family. EF-G/EF-2 subfamily.</text>
</comment>
<comment type="pathway">
    <text evidence="7">Protein biosynthesis; polypeptide chain elongation.</text>
</comment>
<dbReference type="PROSITE" id="PS00301">
    <property type="entry name" value="G_TR_1"/>
    <property type="match status" value="1"/>
</dbReference>
<dbReference type="Gene3D" id="3.40.50.300">
    <property type="entry name" value="P-loop containing nucleotide triphosphate hydrolases"/>
    <property type="match status" value="1"/>
</dbReference>
<dbReference type="PRINTS" id="PR00315">
    <property type="entry name" value="ELONGATNFCT"/>
</dbReference>
<dbReference type="EMBL" id="JACGWN010000001">
    <property type="protein sequence ID" value="KAL0464595.1"/>
    <property type="molecule type" value="Genomic_DNA"/>
</dbReference>
<accession>A0AAW2YG43</accession>
<feature type="binding site" evidence="7">
    <location>
        <begin position="143"/>
        <end position="147"/>
    </location>
    <ligand>
        <name>GTP</name>
        <dbReference type="ChEBI" id="CHEBI:37565"/>
    </ligand>
</feature>
<evidence type="ECO:0000256" key="5">
    <source>
        <dbReference type="ARBA" id="ARBA00022917"/>
    </source>
</evidence>
<dbReference type="SMART" id="SM00889">
    <property type="entry name" value="EFG_IV"/>
    <property type="match status" value="1"/>
</dbReference>
<dbReference type="Pfam" id="PF14492">
    <property type="entry name" value="EFG_III"/>
    <property type="match status" value="1"/>
</dbReference>
<evidence type="ECO:0000256" key="1">
    <source>
        <dbReference type="ARBA" id="ARBA00004173"/>
    </source>
</evidence>
<evidence type="ECO:0000256" key="6">
    <source>
        <dbReference type="ARBA" id="ARBA00023134"/>
    </source>
</evidence>
<comment type="subcellular location">
    <subcellularLocation>
        <location evidence="1 7">Mitochondrion</location>
    </subcellularLocation>
</comment>
<keyword evidence="5 7" id="KW-0648">Protein biosynthesis</keyword>
<dbReference type="FunFam" id="3.30.70.870:FF:000001">
    <property type="entry name" value="Elongation factor G"/>
    <property type="match status" value="1"/>
</dbReference>
<dbReference type="CDD" id="cd01886">
    <property type="entry name" value="EF-G"/>
    <property type="match status" value="1"/>
</dbReference>
<dbReference type="Gene3D" id="3.30.70.240">
    <property type="match status" value="1"/>
</dbReference>
<dbReference type="Gene3D" id="3.30.70.870">
    <property type="entry name" value="Elongation Factor G (Translational Gtpase), domain 3"/>
    <property type="match status" value="1"/>
</dbReference>
<dbReference type="PANTHER" id="PTHR43636">
    <property type="entry name" value="ELONGATION FACTOR G, MITOCHONDRIAL"/>
    <property type="match status" value="1"/>
</dbReference>
<dbReference type="SUPFAM" id="SSF54211">
    <property type="entry name" value="Ribosomal protein S5 domain 2-like"/>
    <property type="match status" value="1"/>
</dbReference>
<reference evidence="9" key="1">
    <citation type="submission" date="2020-06" db="EMBL/GenBank/DDBJ databases">
        <authorList>
            <person name="Li T."/>
            <person name="Hu X."/>
            <person name="Zhang T."/>
            <person name="Song X."/>
            <person name="Zhang H."/>
            <person name="Dai N."/>
            <person name="Sheng W."/>
            <person name="Hou X."/>
            <person name="Wei L."/>
        </authorList>
    </citation>
    <scope>NUCLEOTIDE SEQUENCE</scope>
    <source>
        <strain evidence="9">KEN1</strain>
        <tissue evidence="9">Leaf</tissue>
    </source>
</reference>
<dbReference type="GO" id="GO:0003746">
    <property type="term" value="F:translation elongation factor activity"/>
    <property type="evidence" value="ECO:0007669"/>
    <property type="project" value="UniProtKB-UniRule"/>
</dbReference>
<dbReference type="CDD" id="cd04097">
    <property type="entry name" value="mtEFG1_C"/>
    <property type="match status" value="1"/>
</dbReference>
<organism evidence="9">
    <name type="scientific">Sesamum latifolium</name>
    <dbReference type="NCBI Taxonomy" id="2727402"/>
    <lineage>
        <taxon>Eukaryota</taxon>
        <taxon>Viridiplantae</taxon>
        <taxon>Streptophyta</taxon>
        <taxon>Embryophyta</taxon>
        <taxon>Tracheophyta</taxon>
        <taxon>Spermatophyta</taxon>
        <taxon>Magnoliopsida</taxon>
        <taxon>eudicotyledons</taxon>
        <taxon>Gunneridae</taxon>
        <taxon>Pentapetalae</taxon>
        <taxon>asterids</taxon>
        <taxon>lamiids</taxon>
        <taxon>Lamiales</taxon>
        <taxon>Pedaliaceae</taxon>
        <taxon>Sesamum</taxon>
    </lineage>
</organism>
<dbReference type="CDD" id="cd01434">
    <property type="entry name" value="EFG_mtEFG1_IV"/>
    <property type="match status" value="1"/>
</dbReference>
<evidence type="ECO:0000256" key="7">
    <source>
        <dbReference type="HAMAP-Rule" id="MF_03061"/>
    </source>
</evidence>
<dbReference type="GO" id="GO:0005525">
    <property type="term" value="F:GTP binding"/>
    <property type="evidence" value="ECO:0007669"/>
    <property type="project" value="UniProtKB-UniRule"/>
</dbReference>
<dbReference type="GO" id="GO:0070125">
    <property type="term" value="P:mitochondrial translational elongation"/>
    <property type="evidence" value="ECO:0007669"/>
    <property type="project" value="UniProtKB-UniRule"/>
</dbReference>
<dbReference type="Pfam" id="PF00009">
    <property type="entry name" value="GTP_EFTU"/>
    <property type="match status" value="1"/>
</dbReference>
<dbReference type="GO" id="GO:0005739">
    <property type="term" value="C:mitochondrion"/>
    <property type="evidence" value="ECO:0007669"/>
    <property type="project" value="UniProtKB-SubCell"/>
</dbReference>
<dbReference type="InterPro" id="IPR031157">
    <property type="entry name" value="G_TR_CS"/>
</dbReference>
<keyword evidence="6 7" id="KW-0342">GTP-binding</keyword>
<dbReference type="InterPro" id="IPR000640">
    <property type="entry name" value="EFG_V-like"/>
</dbReference>
<dbReference type="SUPFAM" id="SSF50447">
    <property type="entry name" value="Translation proteins"/>
    <property type="match status" value="1"/>
</dbReference>
<dbReference type="SUPFAM" id="SSF54980">
    <property type="entry name" value="EF-G C-terminal domain-like"/>
    <property type="match status" value="2"/>
</dbReference>
<evidence type="ECO:0000259" key="8">
    <source>
        <dbReference type="PROSITE" id="PS51722"/>
    </source>
</evidence>
<dbReference type="InterPro" id="IPR004540">
    <property type="entry name" value="Transl_elong_EFG/EF2"/>
</dbReference>
<dbReference type="FunFam" id="3.30.230.10:FF:000003">
    <property type="entry name" value="Elongation factor G"/>
    <property type="match status" value="1"/>
</dbReference>
<evidence type="ECO:0000256" key="2">
    <source>
        <dbReference type="ARBA" id="ARBA00005870"/>
    </source>
</evidence>
<dbReference type="HAMAP" id="MF_00054_B">
    <property type="entry name" value="EF_G_EF_2_B"/>
    <property type="match status" value="1"/>
</dbReference>
<dbReference type="InterPro" id="IPR000795">
    <property type="entry name" value="T_Tr_GTP-bd_dom"/>
</dbReference>
<comment type="caution">
    <text evidence="9">The sequence shown here is derived from an EMBL/GenBank/DDBJ whole genome shotgun (WGS) entry which is preliminary data.</text>
</comment>
<feature type="binding site" evidence="7">
    <location>
        <begin position="76"/>
        <end position="83"/>
    </location>
    <ligand>
        <name>GTP</name>
        <dbReference type="ChEBI" id="CHEBI:37565"/>
    </ligand>
</feature>
<keyword evidence="4 7" id="KW-0251">Elongation factor</keyword>
<feature type="binding site" evidence="7">
    <location>
        <begin position="197"/>
        <end position="200"/>
    </location>
    <ligand>
        <name>GTP</name>
        <dbReference type="ChEBI" id="CHEBI:37565"/>
    </ligand>
</feature>
<protein>
    <recommendedName>
        <fullName evidence="7">Elongation factor G, mitochondrial</fullName>
        <shortName evidence="7">EF-Gmt</shortName>
    </recommendedName>
    <alternativeName>
        <fullName evidence="7">Elongation factor G 1, mitochondrial</fullName>
        <shortName evidence="7">mEF-G 1</shortName>
    </alternativeName>
    <alternativeName>
        <fullName evidence="7">Elongation factor G1</fullName>
    </alternativeName>
</protein>
<dbReference type="FunFam" id="3.40.50.300:FF:000029">
    <property type="entry name" value="Elongation factor G"/>
    <property type="match status" value="1"/>
</dbReference>
<dbReference type="InterPro" id="IPR020568">
    <property type="entry name" value="Ribosomal_Su5_D2-typ_SF"/>
</dbReference>
<dbReference type="FunFam" id="3.30.70.240:FF:000001">
    <property type="entry name" value="Elongation factor G"/>
    <property type="match status" value="1"/>
</dbReference>
<name>A0AAW2YG43_9LAMI</name>
<dbReference type="SUPFAM" id="SSF52540">
    <property type="entry name" value="P-loop containing nucleoside triphosphate hydrolases"/>
    <property type="match status" value="1"/>
</dbReference>
<dbReference type="SMART" id="SM00838">
    <property type="entry name" value="EFG_C"/>
    <property type="match status" value="1"/>
</dbReference>